<dbReference type="InterPro" id="IPR036590">
    <property type="entry name" value="SRAP-like"/>
</dbReference>
<evidence type="ECO:0000256" key="2">
    <source>
        <dbReference type="ARBA" id="ARBA00022670"/>
    </source>
</evidence>
<dbReference type="GO" id="GO:0003697">
    <property type="term" value="F:single-stranded DNA binding"/>
    <property type="evidence" value="ECO:0007669"/>
    <property type="project" value="InterPro"/>
</dbReference>
<evidence type="ECO:0000256" key="7">
    <source>
        <dbReference type="ARBA" id="ARBA00023239"/>
    </source>
</evidence>
<evidence type="ECO:0000313" key="9">
    <source>
        <dbReference type="EMBL" id="SFM17275.1"/>
    </source>
</evidence>
<dbReference type="Gene3D" id="3.90.1680.10">
    <property type="entry name" value="SOS response associated peptidase-like"/>
    <property type="match status" value="1"/>
</dbReference>
<dbReference type="Proteomes" id="UP000199581">
    <property type="component" value="Unassembled WGS sequence"/>
</dbReference>
<keyword evidence="4 8" id="KW-0378">Hydrolase</keyword>
<keyword evidence="6" id="KW-0238">DNA-binding</keyword>
<evidence type="ECO:0000256" key="5">
    <source>
        <dbReference type="ARBA" id="ARBA00023124"/>
    </source>
</evidence>
<dbReference type="PANTHER" id="PTHR13604">
    <property type="entry name" value="DC12-RELATED"/>
    <property type="match status" value="1"/>
</dbReference>
<dbReference type="SUPFAM" id="SSF143081">
    <property type="entry name" value="BB1717-like"/>
    <property type="match status" value="1"/>
</dbReference>
<evidence type="ECO:0000256" key="6">
    <source>
        <dbReference type="ARBA" id="ARBA00023125"/>
    </source>
</evidence>
<dbReference type="OrthoDB" id="6192129at2"/>
<proteinExistence type="inferred from homology"/>
<dbReference type="EMBL" id="FOTO01000018">
    <property type="protein sequence ID" value="SFM17275.1"/>
    <property type="molecule type" value="Genomic_DNA"/>
</dbReference>
<accession>A0A8G2F614</accession>
<dbReference type="GO" id="GO:0006508">
    <property type="term" value="P:proteolysis"/>
    <property type="evidence" value="ECO:0007669"/>
    <property type="project" value="UniProtKB-KW"/>
</dbReference>
<dbReference type="InterPro" id="IPR003738">
    <property type="entry name" value="SRAP"/>
</dbReference>
<dbReference type="GO" id="GO:0008233">
    <property type="term" value="F:peptidase activity"/>
    <property type="evidence" value="ECO:0007669"/>
    <property type="project" value="UniProtKB-KW"/>
</dbReference>
<dbReference type="GO" id="GO:0106300">
    <property type="term" value="P:protein-DNA covalent cross-linking repair"/>
    <property type="evidence" value="ECO:0007669"/>
    <property type="project" value="InterPro"/>
</dbReference>
<keyword evidence="3" id="KW-0227">DNA damage</keyword>
<evidence type="ECO:0000256" key="3">
    <source>
        <dbReference type="ARBA" id="ARBA00022763"/>
    </source>
</evidence>
<organism evidence="9 10">
    <name type="scientific">Desulfomicrobium norvegicum (strain DSM 1741 / NCIMB 8310)</name>
    <name type="common">Desulfovibrio baculatus (strain Norway 4)</name>
    <name type="synonym">Desulfovibrio desulfuricans (strain Norway 4)</name>
    <dbReference type="NCBI Taxonomy" id="52561"/>
    <lineage>
        <taxon>Bacteria</taxon>
        <taxon>Pseudomonadati</taxon>
        <taxon>Thermodesulfobacteriota</taxon>
        <taxon>Desulfovibrionia</taxon>
        <taxon>Desulfovibrionales</taxon>
        <taxon>Desulfomicrobiaceae</taxon>
        <taxon>Desulfomicrobium</taxon>
    </lineage>
</organism>
<keyword evidence="7" id="KW-0456">Lyase</keyword>
<protein>
    <recommendedName>
        <fullName evidence="8">Abasic site processing protein</fullName>
        <ecNumber evidence="8">3.4.-.-</ecNumber>
    </recommendedName>
</protein>
<evidence type="ECO:0000256" key="1">
    <source>
        <dbReference type="ARBA" id="ARBA00008136"/>
    </source>
</evidence>
<dbReference type="EC" id="3.4.-.-" evidence="8"/>
<dbReference type="AlphaFoldDB" id="A0A8G2F614"/>
<comment type="caution">
    <text evidence="9">The sequence shown here is derived from an EMBL/GenBank/DDBJ whole genome shotgun (WGS) entry which is preliminary data.</text>
</comment>
<sequence>MCGRFSLPDEAAVAHILKIDRWNWHWPEPRFNVAPTTRVPMVSRAEDALLELNGARWGLIPHWWKKDASPSLTFNARSEEAAEKPTWRHSLRKLRCLMPTRGWYEWNEKELVRSDSGRQVKQPYFICAPNTETIVFAGLWAIWTGQESTQVLSCALLSKAAAPDILHIHDRMPVVLRPEDFDTWLDPNTPEPAVQEIIADSRNDFDSYPVSTRVNNTRNDFPELLVPLKA</sequence>
<name>A0A8G2F614_DESNO</name>
<dbReference type="RefSeq" id="WP_092194234.1">
    <property type="nucleotide sequence ID" value="NZ_FOTO01000018.1"/>
</dbReference>
<dbReference type="PANTHER" id="PTHR13604:SF0">
    <property type="entry name" value="ABASIC SITE PROCESSING PROTEIN HMCES"/>
    <property type="match status" value="1"/>
</dbReference>
<keyword evidence="2 8" id="KW-0645">Protease</keyword>
<dbReference type="Pfam" id="PF02586">
    <property type="entry name" value="SRAP"/>
    <property type="match status" value="1"/>
</dbReference>
<keyword evidence="5" id="KW-0190">Covalent protein-DNA linkage</keyword>
<dbReference type="GO" id="GO:0016829">
    <property type="term" value="F:lyase activity"/>
    <property type="evidence" value="ECO:0007669"/>
    <property type="project" value="UniProtKB-KW"/>
</dbReference>
<reference evidence="9 10" key="1">
    <citation type="submission" date="2016-10" db="EMBL/GenBank/DDBJ databases">
        <authorList>
            <person name="Varghese N."/>
            <person name="Submissions S."/>
        </authorList>
    </citation>
    <scope>NUCLEOTIDE SEQUENCE [LARGE SCALE GENOMIC DNA]</scope>
    <source>
        <strain evidence="9 10">DSM 1741</strain>
    </source>
</reference>
<keyword evidence="10" id="KW-1185">Reference proteome</keyword>
<evidence type="ECO:0000256" key="4">
    <source>
        <dbReference type="ARBA" id="ARBA00022801"/>
    </source>
</evidence>
<evidence type="ECO:0000256" key="8">
    <source>
        <dbReference type="RuleBase" id="RU364100"/>
    </source>
</evidence>
<evidence type="ECO:0000313" key="10">
    <source>
        <dbReference type="Proteomes" id="UP000199581"/>
    </source>
</evidence>
<comment type="similarity">
    <text evidence="1 8">Belongs to the SOS response-associated peptidase family.</text>
</comment>
<gene>
    <name evidence="9" type="ORF">SAMN05421830_11819</name>
</gene>